<name>A0A7Y0UTY2_9ACTO</name>
<dbReference type="SUPFAM" id="SSF53448">
    <property type="entry name" value="Nucleotide-diphospho-sugar transferases"/>
    <property type="match status" value="1"/>
</dbReference>
<evidence type="ECO:0000313" key="3">
    <source>
        <dbReference type="EMBL" id="NMX03665.1"/>
    </source>
</evidence>
<reference evidence="3 4" key="1">
    <citation type="submission" date="2020-04" db="EMBL/GenBank/DDBJ databases">
        <title>Antimicrobial susceptibility and clonality of vaginal-derived multi-drug resistant Mobiluncus isolates in China.</title>
        <authorList>
            <person name="Zhang X."/>
        </authorList>
    </citation>
    <scope>NUCLEOTIDE SEQUENCE [LARGE SCALE GENOMIC DNA]</scope>
    <source>
        <strain evidence="3 4">12</strain>
    </source>
</reference>
<proteinExistence type="predicted"/>
<evidence type="ECO:0000313" key="4">
    <source>
        <dbReference type="Proteomes" id="UP000575397"/>
    </source>
</evidence>
<feature type="domain" description="Glycosyltransferase 2-like" evidence="2">
    <location>
        <begin position="6"/>
        <end position="125"/>
    </location>
</feature>
<dbReference type="RefSeq" id="WP_169762775.1">
    <property type="nucleotide sequence ID" value="NZ_JABCUQ010000008.1"/>
</dbReference>
<dbReference type="InterPro" id="IPR029044">
    <property type="entry name" value="Nucleotide-diphossugar_trans"/>
</dbReference>
<dbReference type="Proteomes" id="UP000575397">
    <property type="component" value="Unassembled WGS sequence"/>
</dbReference>
<dbReference type="InterPro" id="IPR001173">
    <property type="entry name" value="Glyco_trans_2-like"/>
</dbReference>
<keyword evidence="3" id="KW-0808">Transferase</keyword>
<gene>
    <name evidence="3" type="ORF">HHJ77_06940</name>
</gene>
<evidence type="ECO:0000259" key="2">
    <source>
        <dbReference type="Pfam" id="PF00535"/>
    </source>
</evidence>
<accession>A0A7Y0UTY2</accession>
<dbReference type="CDD" id="cd00761">
    <property type="entry name" value="Glyco_tranf_GTA_type"/>
    <property type="match status" value="1"/>
</dbReference>
<protein>
    <submittedName>
        <fullName evidence="3">Glycosyltransferase family 2 protein</fullName>
    </submittedName>
</protein>
<dbReference type="PANTHER" id="PTHR43685">
    <property type="entry name" value="GLYCOSYLTRANSFERASE"/>
    <property type="match status" value="1"/>
</dbReference>
<dbReference type="EMBL" id="JABCUS010000013">
    <property type="protein sequence ID" value="NMX03665.1"/>
    <property type="molecule type" value="Genomic_DNA"/>
</dbReference>
<dbReference type="GO" id="GO:0016740">
    <property type="term" value="F:transferase activity"/>
    <property type="evidence" value="ECO:0007669"/>
    <property type="project" value="UniProtKB-KW"/>
</dbReference>
<comment type="caution">
    <text evidence="3">The sequence shown here is derived from an EMBL/GenBank/DDBJ whole genome shotgun (WGS) entry which is preliminary data.</text>
</comment>
<feature type="coiled-coil region" evidence="1">
    <location>
        <begin position="293"/>
        <end position="320"/>
    </location>
</feature>
<dbReference type="AlphaFoldDB" id="A0A7Y0UTY2"/>
<dbReference type="Pfam" id="PF00535">
    <property type="entry name" value="Glycos_transf_2"/>
    <property type="match status" value="1"/>
</dbReference>
<organism evidence="3 4">
    <name type="scientific">Mobiluncus mulieris</name>
    <dbReference type="NCBI Taxonomy" id="2052"/>
    <lineage>
        <taxon>Bacteria</taxon>
        <taxon>Bacillati</taxon>
        <taxon>Actinomycetota</taxon>
        <taxon>Actinomycetes</taxon>
        <taxon>Actinomycetales</taxon>
        <taxon>Actinomycetaceae</taxon>
        <taxon>Mobiluncus</taxon>
    </lineage>
</organism>
<dbReference type="InterPro" id="IPR050834">
    <property type="entry name" value="Glycosyltransf_2"/>
</dbReference>
<dbReference type="Gene3D" id="3.90.550.10">
    <property type="entry name" value="Spore Coat Polysaccharide Biosynthesis Protein SpsA, Chain A"/>
    <property type="match status" value="1"/>
</dbReference>
<dbReference type="PANTHER" id="PTHR43685:SF2">
    <property type="entry name" value="GLYCOSYLTRANSFERASE 2-LIKE DOMAIN-CONTAINING PROTEIN"/>
    <property type="match status" value="1"/>
</dbReference>
<sequence>MPTVGIITRTHNRPELLKRAVASVGSQSFDDYVHLIVNDRGEPQPVWSIVDALPESQRQRTEIIQLEEPPLGREGVVNPGLSRAHELHTDFCVVLDDDDSWEPDFLEATTQCLEKNPQFVAVATQSNVIYERVDTCGIQEEKRELLAADKTLVTLEDTLVENYVPPVALLFRTALLEKLHGWDASLPVLADWDFMLRLLLEGKVFYLLRPLANWHHRLEATGDLGNSIVVEANNHEVYHTLIRDNYLRMLGEKNQPLGQKLALPLLLAHHQRLIQEELQDFHKSEALHSEQIKTHLHLQIYELEKQIKDLSEQVSTLTQMLFAVNARLDSRFFSRLRRFFKKKA</sequence>
<evidence type="ECO:0000256" key="1">
    <source>
        <dbReference type="SAM" id="Coils"/>
    </source>
</evidence>
<keyword evidence="1" id="KW-0175">Coiled coil</keyword>